<dbReference type="RefSeq" id="XP_027338442.1">
    <property type="nucleotide sequence ID" value="XM_027482641.1"/>
</dbReference>
<dbReference type="AlphaFoldDB" id="A0A8B8K3V2"/>
<dbReference type="InterPro" id="IPR051801">
    <property type="entry name" value="GH28_Enzymes"/>
</dbReference>
<protein>
    <submittedName>
        <fullName evidence="8">Probable polygalacturonase isoform X1</fullName>
    </submittedName>
</protein>
<evidence type="ECO:0000256" key="4">
    <source>
        <dbReference type="ARBA" id="ARBA00022801"/>
    </source>
</evidence>
<dbReference type="SMART" id="SM00710">
    <property type="entry name" value="PbH1"/>
    <property type="match status" value="5"/>
</dbReference>
<keyword evidence="5 6" id="KW-0326">Glycosidase</keyword>
<evidence type="ECO:0000256" key="5">
    <source>
        <dbReference type="ARBA" id="ARBA00023295"/>
    </source>
</evidence>
<evidence type="ECO:0000313" key="7">
    <source>
        <dbReference type="Proteomes" id="UP000694853"/>
    </source>
</evidence>
<gene>
    <name evidence="8" type="primary">LOC113852411</name>
</gene>
<dbReference type="OrthoDB" id="187139at2759"/>
<sequence length="504" mass="55572">MEMEILVQHAFSSTLASAYHNATPYEPLSSLPSPSSPPFPSLIKSKSIFHIVHHYYYYYHSPSLQWNPTKQPSLPSSKESAPDPHGLSCFSSSLSSPFSPFSFLPAPFSPFGSSPPRYHRHIRPPAPVSSAMFRRGRLSCPSRTSAASATAKLPIRHRFGRRFGTCSVSRIVDPKEWPIIEPLPSYGRGRERLGGRHISLIHGNGLSNVVITGQNGTVDGQGKIWWELWWNRTLEHTRGHLLELMNSDNVLISNLTFRNSPFWTIHPVYCSNVLIKGMTILAPLNAPNTDGIDPDSSTNVCIEDNYIESGDDLVAIKSGWDQYGITMARPSTNIIVRRVSGTTPTCSGVGIGSEMSGGISNIKIENLHVWDSAAGVRIKSDKGRGGYITNVSISDIRMERVKIPIRFSRGSNDHPDDGWDPQAVPRFKDILFSNVVSVNSTKAPVLEGIEGSSFEGLCFKNITLLGVALSPTWHCEYVSGFATEVLPVPCHELQNNTDSSWCSR</sequence>
<name>A0A8B8K3V2_ABRPR</name>
<dbReference type="Proteomes" id="UP000694853">
    <property type="component" value="Unplaced"/>
</dbReference>
<keyword evidence="4 6" id="KW-0378">Hydrolase</keyword>
<dbReference type="PANTHER" id="PTHR31339:SF4">
    <property type="entry name" value="PECTIN LYASE-LIKE SUPERFAMILY PROTEIN"/>
    <property type="match status" value="1"/>
</dbReference>
<dbReference type="KEGG" id="aprc:113852411"/>
<dbReference type="InterPro" id="IPR006626">
    <property type="entry name" value="PbH1"/>
</dbReference>
<dbReference type="SUPFAM" id="SSF51126">
    <property type="entry name" value="Pectin lyase-like"/>
    <property type="match status" value="1"/>
</dbReference>
<comment type="subcellular location">
    <subcellularLocation>
        <location evidence="1">Secreted</location>
        <location evidence="1">Cell wall</location>
    </subcellularLocation>
</comment>
<reference evidence="8" key="2">
    <citation type="submission" date="2025-08" db="UniProtKB">
        <authorList>
            <consortium name="RefSeq"/>
        </authorList>
    </citation>
    <scope>IDENTIFICATION</scope>
    <source>
        <tissue evidence="8">Young leaves</tissue>
    </source>
</reference>
<evidence type="ECO:0000256" key="2">
    <source>
        <dbReference type="ARBA" id="ARBA00008834"/>
    </source>
</evidence>
<dbReference type="Pfam" id="PF00295">
    <property type="entry name" value="Glyco_hydro_28"/>
    <property type="match status" value="1"/>
</dbReference>
<dbReference type="InterPro" id="IPR000743">
    <property type="entry name" value="Glyco_hydro_28"/>
</dbReference>
<proteinExistence type="inferred from homology"/>
<comment type="similarity">
    <text evidence="2 6">Belongs to the glycosyl hydrolase 28 family.</text>
</comment>
<dbReference type="Gene3D" id="2.160.20.10">
    <property type="entry name" value="Single-stranded right-handed beta-helix, Pectin lyase-like"/>
    <property type="match status" value="1"/>
</dbReference>
<dbReference type="InterPro" id="IPR012334">
    <property type="entry name" value="Pectin_lyas_fold"/>
</dbReference>
<keyword evidence="3" id="KW-0134">Cell wall</keyword>
<dbReference type="GO" id="GO:0004650">
    <property type="term" value="F:polygalacturonase activity"/>
    <property type="evidence" value="ECO:0007669"/>
    <property type="project" value="InterPro"/>
</dbReference>
<dbReference type="GO" id="GO:0005975">
    <property type="term" value="P:carbohydrate metabolic process"/>
    <property type="evidence" value="ECO:0007669"/>
    <property type="project" value="InterPro"/>
</dbReference>
<keyword evidence="3" id="KW-0964">Secreted</keyword>
<evidence type="ECO:0000256" key="6">
    <source>
        <dbReference type="RuleBase" id="RU361169"/>
    </source>
</evidence>
<organism evidence="7 8">
    <name type="scientific">Abrus precatorius</name>
    <name type="common">Indian licorice</name>
    <name type="synonym">Glycine abrus</name>
    <dbReference type="NCBI Taxonomy" id="3816"/>
    <lineage>
        <taxon>Eukaryota</taxon>
        <taxon>Viridiplantae</taxon>
        <taxon>Streptophyta</taxon>
        <taxon>Embryophyta</taxon>
        <taxon>Tracheophyta</taxon>
        <taxon>Spermatophyta</taxon>
        <taxon>Magnoliopsida</taxon>
        <taxon>eudicotyledons</taxon>
        <taxon>Gunneridae</taxon>
        <taxon>Pentapetalae</taxon>
        <taxon>rosids</taxon>
        <taxon>fabids</taxon>
        <taxon>Fabales</taxon>
        <taxon>Fabaceae</taxon>
        <taxon>Papilionoideae</taxon>
        <taxon>50 kb inversion clade</taxon>
        <taxon>NPAAA clade</taxon>
        <taxon>indigoferoid/millettioid clade</taxon>
        <taxon>Abreae</taxon>
        <taxon>Abrus</taxon>
    </lineage>
</organism>
<accession>A0A8B8K3V2</accession>
<dbReference type="InterPro" id="IPR011050">
    <property type="entry name" value="Pectin_lyase_fold/virulence"/>
</dbReference>
<evidence type="ECO:0000256" key="1">
    <source>
        <dbReference type="ARBA" id="ARBA00004191"/>
    </source>
</evidence>
<evidence type="ECO:0000313" key="8">
    <source>
        <dbReference type="RefSeq" id="XP_027338442.1"/>
    </source>
</evidence>
<reference evidence="7" key="1">
    <citation type="journal article" date="2019" name="Toxins">
        <title>Detection of Abrin-Like and Prepropulchellin-Like Toxin Genes and Transcripts Using Whole Genome Sequencing and Full-Length Transcript Sequencing of Abrus precatorius.</title>
        <authorList>
            <person name="Hovde B.T."/>
            <person name="Daligault H.E."/>
            <person name="Hanschen E.R."/>
            <person name="Kunde Y.A."/>
            <person name="Johnson M.B."/>
            <person name="Starkenburg S.R."/>
            <person name="Johnson S.L."/>
        </authorList>
    </citation>
    <scope>NUCLEOTIDE SEQUENCE [LARGE SCALE GENOMIC DNA]</scope>
</reference>
<evidence type="ECO:0000256" key="3">
    <source>
        <dbReference type="ARBA" id="ARBA00022512"/>
    </source>
</evidence>
<dbReference type="GeneID" id="113852411"/>
<keyword evidence="7" id="KW-1185">Reference proteome</keyword>
<dbReference type="PANTHER" id="PTHR31339">
    <property type="entry name" value="PECTIN LYASE-RELATED"/>
    <property type="match status" value="1"/>
</dbReference>